<dbReference type="AlphaFoldDB" id="A0A3S9HPV0"/>
<proteinExistence type="predicted"/>
<evidence type="ECO:0000313" key="1">
    <source>
        <dbReference type="EMBL" id="AZP14146.1"/>
    </source>
</evidence>
<dbReference type="KEGG" id="upv:EJN92_20370"/>
<dbReference type="EMBL" id="CP034464">
    <property type="protein sequence ID" value="AZP14146.1"/>
    <property type="molecule type" value="Genomic_DNA"/>
</dbReference>
<organism evidence="1 2">
    <name type="scientific">Undibacterium parvum</name>
    <dbReference type="NCBI Taxonomy" id="401471"/>
    <lineage>
        <taxon>Bacteria</taxon>
        <taxon>Pseudomonadati</taxon>
        <taxon>Pseudomonadota</taxon>
        <taxon>Betaproteobacteria</taxon>
        <taxon>Burkholderiales</taxon>
        <taxon>Oxalobacteraceae</taxon>
        <taxon>Undibacterium</taxon>
    </lineage>
</organism>
<accession>A0A3S9HPV0</accession>
<reference evidence="1 2" key="1">
    <citation type="journal article" date="2011" name="Int. J. Syst. Evol. Microbiol.">
        <title>Description of Undibacterium oligocarboniphilum sp. nov., isolated from purified water, and Undibacterium pigrum strain CCUG 49012 as the type strain of Undibacterium parvum sp. nov., and emended descriptions of the genus Undibacterium and the species Undibacterium pigrum.</title>
        <authorList>
            <person name="Eder W."/>
            <person name="Wanner G."/>
            <person name="Ludwig W."/>
            <person name="Busse H.J."/>
            <person name="Ziemke-Kageler F."/>
            <person name="Lang E."/>
        </authorList>
    </citation>
    <scope>NUCLEOTIDE SEQUENCE [LARGE SCALE GENOMIC DNA]</scope>
    <source>
        <strain evidence="1 2">DSM 23061</strain>
    </source>
</reference>
<protein>
    <submittedName>
        <fullName evidence="1">Uncharacterized protein</fullName>
    </submittedName>
</protein>
<gene>
    <name evidence="1" type="ORF">EJN92_20370</name>
</gene>
<keyword evidence="2" id="KW-1185">Reference proteome</keyword>
<evidence type="ECO:0000313" key="2">
    <source>
        <dbReference type="Proteomes" id="UP000275663"/>
    </source>
</evidence>
<dbReference type="RefSeq" id="WP_126129507.1">
    <property type="nucleotide sequence ID" value="NZ_CP034464.1"/>
</dbReference>
<dbReference type="Proteomes" id="UP000275663">
    <property type="component" value="Chromosome"/>
</dbReference>
<name>A0A3S9HPV0_9BURK</name>
<dbReference type="OrthoDB" id="9812708at2"/>
<sequence length="403" mass="44290">MNFTNFFSAFNMFAFALRRSVSVSGIFMLFISAACAQGENLAGHYYLSGVTEVGSELLLKRDGSFEWAMSYGAMDQQSQGTWKLRDGKLVLTSKALKARRPFLSLKGVEPWSDDAASQLKYLQESARDDKAHAFCPFLYRQIAVAGGKPKQQAEPADAGATAAAMSYDTDLAAANKAGKIAVAKLPAELSAFHALRIKTKAEINAFQAETQDSESWAQASNTLMAKLKSYRGAEDALRKMIVQAIAIDDKYRDLFDIDDLHPTIWQYATYSCSRTVQAKIKEPNVAYVAIYVDDPENGVRIAKNSKAQVKYADGSVQNMTRFDSGYVMATLQAGQSITGIGIDTIESENDPIKHFDFAVKVDRQSVIRVLMDVTSLIPIPFETLALPIKGNGLIFQGGVYKKQ</sequence>